<accession>A0A820QLC3</accession>
<feature type="non-terminal residue" evidence="1">
    <location>
        <position position="138"/>
    </location>
</feature>
<dbReference type="InterPro" id="IPR036595">
    <property type="entry name" value="A-macroglobulin_rcpt-bd_sf"/>
</dbReference>
<comment type="caution">
    <text evidence="1">The sequence shown here is derived from an EMBL/GenBank/DDBJ whole genome shotgun (WGS) entry which is preliminary data.</text>
</comment>
<dbReference type="AlphaFoldDB" id="A0A820QLC3"/>
<dbReference type="Gene3D" id="2.60.40.690">
    <property type="entry name" value="Alpha-macroglobulin, receptor-binding domain"/>
    <property type="match status" value="1"/>
</dbReference>
<gene>
    <name evidence="1" type="ORF">OXD698_LOCUS52639</name>
</gene>
<feature type="non-terminal residue" evidence="1">
    <location>
        <position position="1"/>
    </location>
</feature>
<dbReference type="Proteomes" id="UP000663844">
    <property type="component" value="Unassembled WGS sequence"/>
</dbReference>
<proteinExistence type="predicted"/>
<name>A0A820QLC3_9BILA</name>
<dbReference type="SUPFAM" id="SSF49410">
    <property type="entry name" value="Alpha-macroglobulin receptor domain"/>
    <property type="match status" value="1"/>
</dbReference>
<evidence type="ECO:0000313" key="2">
    <source>
        <dbReference type="Proteomes" id="UP000663844"/>
    </source>
</evidence>
<protein>
    <submittedName>
        <fullName evidence="1">Uncharacterized protein</fullName>
    </submittedName>
</protein>
<organism evidence="1 2">
    <name type="scientific">Adineta steineri</name>
    <dbReference type="NCBI Taxonomy" id="433720"/>
    <lineage>
        <taxon>Eukaryota</taxon>
        <taxon>Metazoa</taxon>
        <taxon>Spiralia</taxon>
        <taxon>Gnathifera</taxon>
        <taxon>Rotifera</taxon>
        <taxon>Eurotatoria</taxon>
        <taxon>Bdelloidea</taxon>
        <taxon>Adinetida</taxon>
        <taxon>Adinetidae</taxon>
        <taxon>Adineta</taxon>
    </lineage>
</organism>
<dbReference type="GO" id="GO:0005576">
    <property type="term" value="C:extracellular region"/>
    <property type="evidence" value="ECO:0007669"/>
    <property type="project" value="InterPro"/>
</dbReference>
<dbReference type="EMBL" id="CAJOAZ010028891">
    <property type="protein sequence ID" value="CAF4421038.1"/>
    <property type="molecule type" value="Genomic_DNA"/>
</dbReference>
<evidence type="ECO:0000313" key="1">
    <source>
        <dbReference type="EMBL" id="CAF4421038.1"/>
    </source>
</evidence>
<sequence length="138" mass="15961">VLLMINLIETQVRDVEDVWGVVYIDGFGNGYALIQMHVGVNVEWDHKIRRPNYVPFAVDVQPMMSGRNFSIIDYNVCLGWRPENIDVLKASRSGTVFIEIQIPTGYRVEEKDLKMMLRGLYTRNLREAENWPGQINFG</sequence>
<reference evidence="1" key="1">
    <citation type="submission" date="2021-02" db="EMBL/GenBank/DDBJ databases">
        <authorList>
            <person name="Nowell W R."/>
        </authorList>
    </citation>
    <scope>NUCLEOTIDE SEQUENCE</scope>
</reference>